<dbReference type="Pfam" id="PF04055">
    <property type="entry name" value="Radical_SAM"/>
    <property type="match status" value="1"/>
</dbReference>
<dbReference type="PROSITE" id="PS51918">
    <property type="entry name" value="RADICAL_SAM"/>
    <property type="match status" value="1"/>
</dbReference>
<protein>
    <submittedName>
        <fullName evidence="6">Radical SAM protein</fullName>
    </submittedName>
</protein>
<dbReference type="NCBIfam" id="NF041718">
    <property type="entry name" value="rSAM_phane_AMC"/>
    <property type="match status" value="1"/>
</dbReference>
<dbReference type="PANTHER" id="PTHR43273">
    <property type="entry name" value="ANAEROBIC SULFATASE-MATURATING ENZYME HOMOLOG ASLB-RELATED"/>
    <property type="match status" value="1"/>
</dbReference>
<dbReference type="SFLD" id="SFLDS00029">
    <property type="entry name" value="Radical_SAM"/>
    <property type="match status" value="1"/>
</dbReference>
<evidence type="ECO:0000259" key="5">
    <source>
        <dbReference type="PROSITE" id="PS51918"/>
    </source>
</evidence>
<keyword evidence="1" id="KW-0949">S-adenosyl-L-methionine</keyword>
<dbReference type="InterPro" id="IPR007197">
    <property type="entry name" value="rSAM"/>
</dbReference>
<feature type="domain" description="Radical SAM core" evidence="5">
    <location>
        <begin position="1"/>
        <end position="223"/>
    </location>
</feature>
<keyword evidence="4" id="KW-0411">Iron-sulfur</keyword>
<dbReference type="InterPro" id="IPR013785">
    <property type="entry name" value="Aldolase_TIM"/>
</dbReference>
<dbReference type="SUPFAM" id="SSF102114">
    <property type="entry name" value="Radical SAM enzymes"/>
    <property type="match status" value="1"/>
</dbReference>
<proteinExistence type="predicted"/>
<name>A0ABY5D2Y9_9ACTN</name>
<dbReference type="RefSeq" id="WP_254418054.1">
    <property type="nucleotide sequence ID" value="NZ_BAAAJB010000090.1"/>
</dbReference>
<gene>
    <name evidence="6" type="ORF">NE857_25875</name>
</gene>
<evidence type="ECO:0000256" key="3">
    <source>
        <dbReference type="ARBA" id="ARBA00023004"/>
    </source>
</evidence>
<sequence>MIAPHFHSVILQPTTLCNLNCSYCYLPVHERKTRTEMPIEVAQALAAGIDTQNMSEAVDVVWHGGEPLTTRRKHFRDLVEAFEPLRRESRIRHCVQTNATLIDDAWCDFFTQYDFRVGVSIDGPAAANLSRVDWSNRPASSRVERGISHLRAHGIDFTAICVVTAQTITHPHTLLDFFEGLGAKSVGFNIEELEGANDTRQHIDPAHVRRFWHTMFDRIDNGSTLRVREADRLLGYLADVRSGRKDRWETALLDPIPTIGTNGDVVVLSPELLGVKNAHYDDFVLGNVLSEQLPTILTRAPHTTYVREHLDGVHQCRRTCEFFTFCQGGQASNKYFETGRFTTTETTYCRNAKQELVRALGEKMGV</sequence>
<keyword evidence="2" id="KW-0479">Metal-binding</keyword>
<evidence type="ECO:0000313" key="7">
    <source>
        <dbReference type="Proteomes" id="UP001055940"/>
    </source>
</evidence>
<keyword evidence="3" id="KW-0408">Iron</keyword>
<reference evidence="6" key="1">
    <citation type="submission" date="2022-06" db="EMBL/GenBank/DDBJ databases">
        <authorList>
            <person name="Ping M."/>
        </authorList>
    </citation>
    <scope>NUCLEOTIDE SEQUENCE</scope>
    <source>
        <strain evidence="6">JCM11759T</strain>
    </source>
</reference>
<dbReference type="EMBL" id="CP099837">
    <property type="protein sequence ID" value="USY18689.1"/>
    <property type="molecule type" value="Genomic_DNA"/>
</dbReference>
<accession>A0ABY5D2Y9</accession>
<dbReference type="SFLD" id="SFLDG01072">
    <property type="entry name" value="dehydrogenase_like"/>
    <property type="match status" value="1"/>
</dbReference>
<evidence type="ECO:0000256" key="4">
    <source>
        <dbReference type="ARBA" id="ARBA00023014"/>
    </source>
</evidence>
<dbReference type="Gene3D" id="3.20.20.70">
    <property type="entry name" value="Aldolase class I"/>
    <property type="match status" value="1"/>
</dbReference>
<evidence type="ECO:0000313" key="6">
    <source>
        <dbReference type="EMBL" id="USY18689.1"/>
    </source>
</evidence>
<keyword evidence="7" id="KW-1185">Reference proteome</keyword>
<dbReference type="SFLD" id="SFLDG01386">
    <property type="entry name" value="main_SPASM_domain-containing"/>
    <property type="match status" value="1"/>
</dbReference>
<dbReference type="PANTHER" id="PTHR43273:SF8">
    <property type="entry name" value="RADICAL SAM DOMAIN PROTEIN"/>
    <property type="match status" value="1"/>
</dbReference>
<evidence type="ECO:0000256" key="2">
    <source>
        <dbReference type="ARBA" id="ARBA00022723"/>
    </source>
</evidence>
<dbReference type="InterPro" id="IPR023867">
    <property type="entry name" value="Sulphatase_maturase_rSAM"/>
</dbReference>
<dbReference type="InterPro" id="IPR058240">
    <property type="entry name" value="rSAM_sf"/>
</dbReference>
<dbReference type="CDD" id="cd01335">
    <property type="entry name" value="Radical_SAM"/>
    <property type="match status" value="1"/>
</dbReference>
<dbReference type="Proteomes" id="UP001055940">
    <property type="component" value="Chromosome"/>
</dbReference>
<evidence type="ECO:0000256" key="1">
    <source>
        <dbReference type="ARBA" id="ARBA00022691"/>
    </source>
</evidence>
<dbReference type="SFLD" id="SFLDG01067">
    <property type="entry name" value="SPASM/twitch_domain_containing"/>
    <property type="match status" value="1"/>
</dbReference>
<organism evidence="6 7">
    <name type="scientific">Nocardiopsis exhalans</name>
    <dbReference type="NCBI Taxonomy" id="163604"/>
    <lineage>
        <taxon>Bacteria</taxon>
        <taxon>Bacillati</taxon>
        <taxon>Actinomycetota</taxon>
        <taxon>Actinomycetes</taxon>
        <taxon>Streptosporangiales</taxon>
        <taxon>Nocardiopsidaceae</taxon>
        <taxon>Nocardiopsis</taxon>
    </lineage>
</organism>